<proteinExistence type="predicted"/>
<gene>
    <name evidence="1" type="ORF">B0A54_14139</name>
</gene>
<protein>
    <submittedName>
        <fullName evidence="1">Uncharacterized protein</fullName>
    </submittedName>
</protein>
<comment type="caution">
    <text evidence="1">The sequence shown here is derived from an EMBL/GenBank/DDBJ whole genome shotgun (WGS) entry which is preliminary data.</text>
</comment>
<evidence type="ECO:0000313" key="2">
    <source>
        <dbReference type="Proteomes" id="UP000310066"/>
    </source>
</evidence>
<dbReference type="Proteomes" id="UP000310066">
    <property type="component" value="Unassembled WGS sequence"/>
</dbReference>
<evidence type="ECO:0000313" key="1">
    <source>
        <dbReference type="EMBL" id="TKA34436.1"/>
    </source>
</evidence>
<accession>A0A4U0UI61</accession>
<organism evidence="1 2">
    <name type="scientific">Friedmanniomyces endolithicus</name>
    <dbReference type="NCBI Taxonomy" id="329885"/>
    <lineage>
        <taxon>Eukaryota</taxon>
        <taxon>Fungi</taxon>
        <taxon>Dikarya</taxon>
        <taxon>Ascomycota</taxon>
        <taxon>Pezizomycotina</taxon>
        <taxon>Dothideomycetes</taxon>
        <taxon>Dothideomycetidae</taxon>
        <taxon>Mycosphaerellales</taxon>
        <taxon>Teratosphaeriaceae</taxon>
        <taxon>Friedmanniomyces</taxon>
    </lineage>
</organism>
<dbReference type="AlphaFoldDB" id="A0A4U0UI61"/>
<sequence length="86" mass="10080">MLSNKGIVAKIRSLKELINTRFALVVTLGQFQVEGQEFARAYCGYRARALISLPSYSYSIIWIYRKSCVRIYRKSYIRICRKSYIS</sequence>
<dbReference type="EMBL" id="NAJP01000080">
    <property type="protein sequence ID" value="TKA34436.1"/>
    <property type="molecule type" value="Genomic_DNA"/>
</dbReference>
<reference evidence="1 2" key="1">
    <citation type="submission" date="2017-03" db="EMBL/GenBank/DDBJ databases">
        <title>Genomes of endolithic fungi from Antarctica.</title>
        <authorList>
            <person name="Coleine C."/>
            <person name="Masonjones S."/>
            <person name="Stajich J.E."/>
        </authorList>
    </citation>
    <scope>NUCLEOTIDE SEQUENCE [LARGE SCALE GENOMIC DNA]</scope>
    <source>
        <strain evidence="1 2">CCFEE 5311</strain>
    </source>
</reference>
<name>A0A4U0UI61_9PEZI</name>